<evidence type="ECO:0000256" key="2">
    <source>
        <dbReference type="SAM" id="Phobius"/>
    </source>
</evidence>
<keyword evidence="2" id="KW-1133">Transmembrane helix</keyword>
<dbReference type="OrthoDB" id="5242705at2759"/>
<dbReference type="PANTHER" id="PTHR35394">
    <property type="entry name" value="DUF3176 DOMAIN-CONTAINING PROTEIN"/>
    <property type="match status" value="1"/>
</dbReference>
<dbReference type="PANTHER" id="PTHR35394:SF5">
    <property type="entry name" value="DUF3176 DOMAIN-CONTAINING PROTEIN"/>
    <property type="match status" value="1"/>
</dbReference>
<evidence type="ECO:0000313" key="3">
    <source>
        <dbReference type="EMBL" id="KAB2572512.1"/>
    </source>
</evidence>
<feature type="compositionally biased region" description="Basic and acidic residues" evidence="1">
    <location>
        <begin position="147"/>
        <end position="157"/>
    </location>
</feature>
<keyword evidence="4" id="KW-1185">Reference proteome</keyword>
<keyword evidence="2" id="KW-0812">Transmembrane</keyword>
<comment type="caution">
    <text evidence="3">The sequence shown here is derived from an EMBL/GenBank/DDBJ whole genome shotgun (WGS) entry which is preliminary data.</text>
</comment>
<feature type="compositionally biased region" description="Polar residues" evidence="1">
    <location>
        <begin position="173"/>
        <end position="183"/>
    </location>
</feature>
<dbReference type="Proteomes" id="UP000325902">
    <property type="component" value="Unassembled WGS sequence"/>
</dbReference>
<proteinExistence type="predicted"/>
<feature type="transmembrane region" description="Helical" evidence="2">
    <location>
        <begin position="69"/>
        <end position="92"/>
    </location>
</feature>
<feature type="region of interest" description="Disordered" evidence="1">
    <location>
        <begin position="132"/>
        <end position="183"/>
    </location>
</feature>
<evidence type="ECO:0000313" key="4">
    <source>
        <dbReference type="Proteomes" id="UP000325902"/>
    </source>
</evidence>
<evidence type="ECO:0000256" key="1">
    <source>
        <dbReference type="SAM" id="MobiDB-lite"/>
    </source>
</evidence>
<keyword evidence="2" id="KW-0472">Membrane</keyword>
<sequence length="183" mass="20660">MLESLFKVNNAKIHEPNRLMVLDAVREGKDIPRVMADITDSVTNLIRLGPNRTDIHGTADYPEVFVVVRWQWCILPGALVVLSAVFFSLIVWDNRARNVSRAPLWKSNMLPFLFFGLEGWTREEMRVSENSTAMGKTAQGMTARMGRNGDGDRRFMRENASQSDANADDVESHTSTESSQSRN</sequence>
<protein>
    <submittedName>
        <fullName evidence="3">Uncharacterized protein</fullName>
    </submittedName>
</protein>
<reference evidence="3 4" key="1">
    <citation type="journal article" date="2019" name="Sci. Rep.">
        <title>A multi-omics analysis of the grapevine pathogen Lasiodiplodia theobromae reveals that temperature affects the expression of virulence- and pathogenicity-related genes.</title>
        <authorList>
            <person name="Felix C."/>
            <person name="Meneses R."/>
            <person name="Goncalves M.F.M."/>
            <person name="Tilleman L."/>
            <person name="Duarte A.S."/>
            <person name="Jorrin-Novo J.V."/>
            <person name="Van de Peer Y."/>
            <person name="Deforce D."/>
            <person name="Van Nieuwerburgh F."/>
            <person name="Esteves A.C."/>
            <person name="Alves A."/>
        </authorList>
    </citation>
    <scope>NUCLEOTIDE SEQUENCE [LARGE SCALE GENOMIC DNA]</scope>
    <source>
        <strain evidence="3 4">LA-SOL3</strain>
    </source>
</reference>
<accession>A0A5N5D503</accession>
<dbReference type="EMBL" id="VCHE01000077">
    <property type="protein sequence ID" value="KAB2572512.1"/>
    <property type="molecule type" value="Genomic_DNA"/>
</dbReference>
<name>A0A5N5D503_9PEZI</name>
<gene>
    <name evidence="3" type="ORF">DBV05_g8839</name>
</gene>
<dbReference type="AlphaFoldDB" id="A0A5N5D503"/>
<organism evidence="3 4">
    <name type="scientific">Lasiodiplodia theobromae</name>
    <dbReference type="NCBI Taxonomy" id="45133"/>
    <lineage>
        <taxon>Eukaryota</taxon>
        <taxon>Fungi</taxon>
        <taxon>Dikarya</taxon>
        <taxon>Ascomycota</taxon>
        <taxon>Pezizomycotina</taxon>
        <taxon>Dothideomycetes</taxon>
        <taxon>Dothideomycetes incertae sedis</taxon>
        <taxon>Botryosphaeriales</taxon>
        <taxon>Botryosphaeriaceae</taxon>
        <taxon>Lasiodiplodia</taxon>
    </lineage>
</organism>